<sequence>MRDILNANGVYWRGLMLSFLLPAPISAGDKLNIFNHHQDLYPIDFKVQANRKKQTTHKPI</sequence>
<gene>
    <name evidence="1" type="ORF">CBW57_21665</name>
</gene>
<dbReference type="EMBL" id="NHOI01000040">
    <property type="protein sequence ID" value="OVZ81681.1"/>
    <property type="molecule type" value="Genomic_DNA"/>
</dbReference>
<evidence type="ECO:0000313" key="2">
    <source>
        <dbReference type="Proteomes" id="UP000196440"/>
    </source>
</evidence>
<protein>
    <submittedName>
        <fullName evidence="1">Uncharacterized protein</fullName>
    </submittedName>
</protein>
<dbReference type="Proteomes" id="UP000196440">
    <property type="component" value="Unassembled WGS sequence"/>
</dbReference>
<dbReference type="AlphaFoldDB" id="A0A208ZMI8"/>
<organism evidence="1 2">
    <name type="scientific">Yersinia intermedia</name>
    <dbReference type="NCBI Taxonomy" id="631"/>
    <lineage>
        <taxon>Bacteria</taxon>
        <taxon>Pseudomonadati</taxon>
        <taxon>Pseudomonadota</taxon>
        <taxon>Gammaproteobacteria</taxon>
        <taxon>Enterobacterales</taxon>
        <taxon>Yersiniaceae</taxon>
        <taxon>Yersinia</taxon>
    </lineage>
</organism>
<name>A0A208ZMI8_YERIN</name>
<evidence type="ECO:0000313" key="1">
    <source>
        <dbReference type="EMBL" id="OVZ81681.1"/>
    </source>
</evidence>
<accession>A0A208ZMI8</accession>
<proteinExistence type="predicted"/>
<comment type="caution">
    <text evidence="1">The sequence shown here is derived from an EMBL/GenBank/DDBJ whole genome shotgun (WGS) entry which is preliminary data.</text>
</comment>
<reference evidence="1 2" key="1">
    <citation type="submission" date="2017-05" db="EMBL/GenBank/DDBJ databases">
        <title>Whole genome sequencing of Yersinia kristensenii.</title>
        <authorList>
            <person name="Campioni F."/>
        </authorList>
    </citation>
    <scope>NUCLEOTIDE SEQUENCE [LARGE SCALE GENOMIC DNA]</scope>
    <source>
        <strain evidence="1 2">CFSAN060536</strain>
    </source>
</reference>